<dbReference type="GO" id="GO:0030077">
    <property type="term" value="C:plasma membrane light-harvesting complex"/>
    <property type="evidence" value="ECO:0007669"/>
    <property type="project" value="InterPro"/>
</dbReference>
<evidence type="ECO:0000313" key="3">
    <source>
        <dbReference type="EMBL" id="RKR30195.1"/>
    </source>
</evidence>
<feature type="compositionally biased region" description="Polar residues" evidence="1">
    <location>
        <begin position="218"/>
        <end position="230"/>
    </location>
</feature>
<evidence type="ECO:0000256" key="1">
    <source>
        <dbReference type="SAM" id="MobiDB-lite"/>
    </source>
</evidence>
<dbReference type="RefSeq" id="WP_147429527.1">
    <property type="nucleotide sequence ID" value="NZ_RBIR01000001.1"/>
</dbReference>
<dbReference type="EMBL" id="RBIR01000001">
    <property type="protein sequence ID" value="RKR30195.1"/>
    <property type="molecule type" value="Genomic_DNA"/>
</dbReference>
<feature type="region of interest" description="Disordered" evidence="1">
    <location>
        <begin position="80"/>
        <end position="102"/>
    </location>
</feature>
<dbReference type="InterPro" id="IPR011033">
    <property type="entry name" value="PRC_barrel-like_sf"/>
</dbReference>
<protein>
    <submittedName>
        <fullName evidence="3">PRC-barrel domain protein</fullName>
    </submittedName>
</protein>
<dbReference type="InterPro" id="IPR027275">
    <property type="entry name" value="PRC-brl_dom"/>
</dbReference>
<dbReference type="Gene3D" id="3.90.50.10">
    <property type="entry name" value="Photosynthetic Reaction Center, subunit H, domain 2"/>
    <property type="match status" value="1"/>
</dbReference>
<dbReference type="AlphaFoldDB" id="A0A495FLU1"/>
<feature type="region of interest" description="Disordered" evidence="1">
    <location>
        <begin position="211"/>
        <end position="273"/>
    </location>
</feature>
<reference evidence="3 4" key="1">
    <citation type="submission" date="2018-10" db="EMBL/GenBank/DDBJ databases">
        <title>Genomic Encyclopedia of Type Strains, Phase IV (KMG-IV): sequencing the most valuable type-strain genomes for metagenomic binning, comparative biology and taxonomic classification.</title>
        <authorList>
            <person name="Goeker M."/>
        </authorList>
    </citation>
    <scope>NUCLEOTIDE SEQUENCE [LARGE SCALE GENOMIC DNA]</scope>
    <source>
        <strain evidence="3 4">DSM 25586</strain>
    </source>
</reference>
<feature type="compositionally biased region" description="Low complexity" evidence="1">
    <location>
        <begin position="236"/>
        <end position="247"/>
    </location>
</feature>
<dbReference type="Proteomes" id="UP000276055">
    <property type="component" value="Unassembled WGS sequence"/>
</dbReference>
<dbReference type="Pfam" id="PF05239">
    <property type="entry name" value="PRC"/>
    <property type="match status" value="1"/>
</dbReference>
<dbReference type="GO" id="GO:0019684">
    <property type="term" value="P:photosynthesis, light reaction"/>
    <property type="evidence" value="ECO:0007669"/>
    <property type="project" value="InterPro"/>
</dbReference>
<evidence type="ECO:0000313" key="4">
    <source>
        <dbReference type="Proteomes" id="UP000276055"/>
    </source>
</evidence>
<dbReference type="SUPFAM" id="SSF50346">
    <property type="entry name" value="PRC-barrel domain"/>
    <property type="match status" value="1"/>
</dbReference>
<dbReference type="InterPro" id="IPR014747">
    <property type="entry name" value="Bac_photo_RC_H_C"/>
</dbReference>
<name>A0A495FLU1_9MICC</name>
<dbReference type="OrthoDB" id="3712018at2"/>
<evidence type="ECO:0000259" key="2">
    <source>
        <dbReference type="Pfam" id="PF05239"/>
    </source>
</evidence>
<organism evidence="3 4">
    <name type="scientific">Arthrobacter oryzae</name>
    <dbReference type="NCBI Taxonomy" id="409290"/>
    <lineage>
        <taxon>Bacteria</taxon>
        <taxon>Bacillati</taxon>
        <taxon>Actinomycetota</taxon>
        <taxon>Actinomycetes</taxon>
        <taxon>Micrococcales</taxon>
        <taxon>Micrococcaceae</taxon>
        <taxon>Arthrobacter</taxon>
    </lineage>
</organism>
<feature type="compositionally biased region" description="Basic and acidic residues" evidence="1">
    <location>
        <begin position="264"/>
        <end position="273"/>
    </location>
</feature>
<comment type="caution">
    <text evidence="3">The sequence shown here is derived from an EMBL/GenBank/DDBJ whole genome shotgun (WGS) entry which is preliminary data.</text>
</comment>
<feature type="domain" description="PRC-barrel" evidence="2">
    <location>
        <begin position="126"/>
        <end position="186"/>
    </location>
</feature>
<gene>
    <name evidence="3" type="ORF">C8D78_0515</name>
</gene>
<accession>A0A495FLU1</accession>
<proteinExistence type="predicted"/>
<sequence>MTLDQPEPVEISTRVRPGEWTEDTLSSLVASFRDELLRMGAPPEEITVATERDDGGGVSIVATWNRPAGENTEAALDLETPASAPTPGNEPTAAAGTRNPPYGIQGTTVMLNREDIDGLIQSKGNVISVDGDTIGGIGQIYVDDATDRPSWATVATGLFGSHESFFPLDGARIDGSNLVIPYNKALVKDAPRIEPEGGLEPDEQDRLYRHYQRDGGLQTYSEAQGMTGSNPGADVPAGSGSPNAGPGRLRRYGAAPGLPSRIPGNREHPEADQ</sequence>